<dbReference type="Gene3D" id="2.70.70.10">
    <property type="entry name" value="Glucose Permease (Domain IIA)"/>
    <property type="match status" value="1"/>
</dbReference>
<keyword evidence="3" id="KW-1133">Transmembrane helix</keyword>
<dbReference type="EMBL" id="FRAI01000006">
    <property type="protein sequence ID" value="SHJ77798.1"/>
    <property type="molecule type" value="Genomic_DNA"/>
</dbReference>
<dbReference type="CDD" id="cd12797">
    <property type="entry name" value="M23_peptidase"/>
    <property type="match status" value="1"/>
</dbReference>
<feature type="domain" description="M23ase beta-sheet core" evidence="4">
    <location>
        <begin position="194"/>
        <end position="288"/>
    </location>
</feature>
<evidence type="ECO:0000256" key="3">
    <source>
        <dbReference type="SAM" id="Phobius"/>
    </source>
</evidence>
<evidence type="ECO:0000313" key="5">
    <source>
        <dbReference type="EMBL" id="SHJ77798.1"/>
    </source>
</evidence>
<dbReference type="InterPro" id="IPR050570">
    <property type="entry name" value="Cell_wall_metabolism_enzyme"/>
</dbReference>
<dbReference type="PANTHER" id="PTHR21666">
    <property type="entry name" value="PEPTIDASE-RELATED"/>
    <property type="match status" value="1"/>
</dbReference>
<feature type="coiled-coil region" evidence="2">
    <location>
        <begin position="62"/>
        <end position="113"/>
    </location>
</feature>
<evidence type="ECO:0000256" key="2">
    <source>
        <dbReference type="SAM" id="Coils"/>
    </source>
</evidence>
<keyword evidence="6" id="KW-1185">Reference proteome</keyword>
<dbReference type="Proteomes" id="UP000243547">
    <property type="component" value="Unassembled WGS sequence"/>
</dbReference>
<dbReference type="InterPro" id="IPR011055">
    <property type="entry name" value="Dup_hybrid_motif"/>
</dbReference>
<dbReference type="STRING" id="1120989.SAMN02745227_00630"/>
<protein>
    <submittedName>
        <fullName evidence="5">Peptidase family M23</fullName>
    </submittedName>
</protein>
<dbReference type="GO" id="GO:0004222">
    <property type="term" value="F:metalloendopeptidase activity"/>
    <property type="evidence" value="ECO:0007669"/>
    <property type="project" value="TreeGrafter"/>
</dbReference>
<reference evidence="6" key="1">
    <citation type="submission" date="2016-11" db="EMBL/GenBank/DDBJ databases">
        <authorList>
            <person name="Varghese N."/>
            <person name="Submissions S."/>
        </authorList>
    </citation>
    <scope>NUCLEOTIDE SEQUENCE [LARGE SCALE GENOMIC DNA]</scope>
    <source>
        <strain evidence="6">DSM 14826</strain>
    </source>
</reference>
<keyword evidence="3" id="KW-0472">Membrane</keyword>
<evidence type="ECO:0000313" key="6">
    <source>
        <dbReference type="Proteomes" id="UP000243547"/>
    </source>
</evidence>
<accession>A0A1M6M2V5</accession>
<dbReference type="PANTHER" id="PTHR21666:SF289">
    <property type="entry name" value="L-ALA--D-GLU ENDOPEPTIDASE"/>
    <property type="match status" value="1"/>
</dbReference>
<keyword evidence="1" id="KW-0732">Signal</keyword>
<organism evidence="5 6">
    <name type="scientific">Anaerobranca californiensis DSM 14826</name>
    <dbReference type="NCBI Taxonomy" id="1120989"/>
    <lineage>
        <taxon>Bacteria</taxon>
        <taxon>Bacillati</taxon>
        <taxon>Bacillota</taxon>
        <taxon>Clostridia</taxon>
        <taxon>Eubacteriales</taxon>
        <taxon>Proteinivoracaceae</taxon>
        <taxon>Anaerobranca</taxon>
    </lineage>
</organism>
<dbReference type="AlphaFoldDB" id="A0A1M6M2V5"/>
<evidence type="ECO:0000256" key="1">
    <source>
        <dbReference type="ARBA" id="ARBA00022729"/>
    </source>
</evidence>
<dbReference type="OrthoDB" id="9814460at2"/>
<keyword evidence="2" id="KW-0175">Coiled coil</keyword>
<dbReference type="Pfam" id="PF01551">
    <property type="entry name" value="Peptidase_M23"/>
    <property type="match status" value="1"/>
</dbReference>
<sequence length="294" mass="32889">MQGKDKNKFTIMVIPHNQDSPLVFKLPITFLQIIGVLLLGVIMLSIGFATKYVELVKSLDELETLRQENIAKSAQIELLAQEAEILLEKFEELKKLEEKLRGFTNDESNAETNQLRDYLFATNRGLTTLDRANRSLVHINENIQEQKGSMESIISNIEEQNRLLNATPRGWPTSGRITSPFGNRRHPITGGRDFHTGIDIANSTGTPIYATAHGTVAIASYKGGWGNLVVIEHGYGFTTYYAHLSRIVVRPNQEVSRGQLIGYMGSTGSSTGPHLHYEVRVRGNPVNPRPYMNK</sequence>
<gene>
    <name evidence="5" type="ORF">SAMN02745227_00630</name>
</gene>
<dbReference type="SUPFAM" id="SSF51261">
    <property type="entry name" value="Duplicated hybrid motif"/>
    <property type="match status" value="1"/>
</dbReference>
<dbReference type="InterPro" id="IPR016047">
    <property type="entry name" value="M23ase_b-sheet_dom"/>
</dbReference>
<proteinExistence type="predicted"/>
<name>A0A1M6M2V5_9FIRM</name>
<evidence type="ECO:0000259" key="4">
    <source>
        <dbReference type="Pfam" id="PF01551"/>
    </source>
</evidence>
<dbReference type="FunFam" id="2.70.70.10:FF:000006">
    <property type="entry name" value="M23 family peptidase"/>
    <property type="match status" value="1"/>
</dbReference>
<dbReference type="RefSeq" id="WP_072906271.1">
    <property type="nucleotide sequence ID" value="NZ_FRAI01000006.1"/>
</dbReference>
<keyword evidence="3" id="KW-0812">Transmembrane</keyword>
<feature type="transmembrane region" description="Helical" evidence="3">
    <location>
        <begin position="28"/>
        <end position="49"/>
    </location>
</feature>